<keyword evidence="2" id="KW-0001">2Fe-2S</keyword>
<dbReference type="PROSITE" id="PS51296">
    <property type="entry name" value="RIESKE"/>
    <property type="match status" value="1"/>
</dbReference>
<dbReference type="InterPro" id="IPR001663">
    <property type="entry name" value="Rng_hydr_dOase-A"/>
</dbReference>
<evidence type="ECO:0000256" key="4">
    <source>
        <dbReference type="ARBA" id="ARBA00023002"/>
    </source>
</evidence>
<dbReference type="EC" id="1.14.15.7" evidence="8"/>
<keyword evidence="3" id="KW-0479">Metal-binding</keyword>
<dbReference type="InterPro" id="IPR017941">
    <property type="entry name" value="Rieske_2Fe-2S"/>
</dbReference>
<evidence type="ECO:0000256" key="1">
    <source>
        <dbReference type="ARBA" id="ARBA00001962"/>
    </source>
</evidence>
<dbReference type="Pfam" id="PF00848">
    <property type="entry name" value="Ring_hydroxyl_A"/>
    <property type="match status" value="1"/>
</dbReference>
<keyword evidence="9" id="KW-1185">Reference proteome</keyword>
<dbReference type="GO" id="GO:0019133">
    <property type="term" value="F:choline monooxygenase activity"/>
    <property type="evidence" value="ECO:0007669"/>
    <property type="project" value="UniProtKB-EC"/>
</dbReference>
<evidence type="ECO:0000313" key="9">
    <source>
        <dbReference type="Proteomes" id="UP001267878"/>
    </source>
</evidence>
<evidence type="ECO:0000256" key="3">
    <source>
        <dbReference type="ARBA" id="ARBA00022723"/>
    </source>
</evidence>
<keyword evidence="8" id="KW-0503">Monooxygenase</keyword>
<keyword evidence="6" id="KW-0411">Iron-sulfur</keyword>
<dbReference type="EMBL" id="JAVDVW010000002">
    <property type="protein sequence ID" value="MDR7100106.1"/>
    <property type="molecule type" value="Genomic_DNA"/>
</dbReference>
<dbReference type="SUPFAM" id="SSF55961">
    <property type="entry name" value="Bet v1-like"/>
    <property type="match status" value="1"/>
</dbReference>
<proteinExistence type="predicted"/>
<dbReference type="PANTHER" id="PTHR43756:SF5">
    <property type="entry name" value="CHOLINE MONOOXYGENASE, CHLOROPLASTIC"/>
    <property type="match status" value="1"/>
</dbReference>
<keyword evidence="4 8" id="KW-0560">Oxidoreductase</keyword>
<organism evidence="8 9">
    <name type="scientific">Agrilutibacter niabensis</name>
    <dbReference type="NCBI Taxonomy" id="380628"/>
    <lineage>
        <taxon>Bacteria</taxon>
        <taxon>Pseudomonadati</taxon>
        <taxon>Pseudomonadota</taxon>
        <taxon>Gammaproteobacteria</taxon>
        <taxon>Lysobacterales</taxon>
        <taxon>Lysobacteraceae</taxon>
        <taxon>Agrilutibacter</taxon>
    </lineage>
</organism>
<protein>
    <submittedName>
        <fullName evidence="8">Choline monooxygenase</fullName>
        <ecNumber evidence="8">1.14.15.7</ecNumber>
    </submittedName>
</protein>
<dbReference type="Pfam" id="PF00355">
    <property type="entry name" value="Rieske"/>
    <property type="match status" value="1"/>
</dbReference>
<dbReference type="Gene3D" id="3.90.380.10">
    <property type="entry name" value="Naphthalene 1,2-dioxygenase Alpha Subunit, Chain A, domain 1"/>
    <property type="match status" value="1"/>
</dbReference>
<name>A0ABU1VRJ2_9GAMM</name>
<keyword evidence="5" id="KW-0408">Iron</keyword>
<evidence type="ECO:0000259" key="7">
    <source>
        <dbReference type="PROSITE" id="PS51296"/>
    </source>
</evidence>
<evidence type="ECO:0000256" key="2">
    <source>
        <dbReference type="ARBA" id="ARBA00022714"/>
    </source>
</evidence>
<gene>
    <name evidence="8" type="ORF">J2X04_002487</name>
</gene>
<feature type="domain" description="Rieske" evidence="7">
    <location>
        <begin position="47"/>
        <end position="155"/>
    </location>
</feature>
<dbReference type="PANTHER" id="PTHR43756">
    <property type="entry name" value="CHOLINE MONOOXYGENASE, CHLOROPLASTIC"/>
    <property type="match status" value="1"/>
</dbReference>
<dbReference type="InterPro" id="IPR015879">
    <property type="entry name" value="Ring_hydroxy_dOase_asu_C_dom"/>
</dbReference>
<dbReference type="Gene3D" id="2.102.10.10">
    <property type="entry name" value="Rieske [2Fe-2S] iron-sulphur domain"/>
    <property type="match status" value="1"/>
</dbReference>
<evidence type="ECO:0000313" key="8">
    <source>
        <dbReference type="EMBL" id="MDR7100106.1"/>
    </source>
</evidence>
<dbReference type="InterPro" id="IPR036922">
    <property type="entry name" value="Rieske_2Fe-2S_sf"/>
</dbReference>
<accession>A0ABU1VRJ2</accession>
<dbReference type="CDD" id="cd03469">
    <property type="entry name" value="Rieske_RO_Alpha_N"/>
    <property type="match status" value="1"/>
</dbReference>
<dbReference type="RefSeq" id="WP_310054688.1">
    <property type="nucleotide sequence ID" value="NZ_JAVDVW010000002.1"/>
</dbReference>
<dbReference type="PRINTS" id="PR00090">
    <property type="entry name" value="RNGDIOXGNASE"/>
</dbReference>
<reference evidence="8 9" key="1">
    <citation type="submission" date="2023-07" db="EMBL/GenBank/DDBJ databases">
        <title>Sorghum-associated microbial communities from plants grown in Nebraska, USA.</title>
        <authorList>
            <person name="Schachtman D."/>
        </authorList>
    </citation>
    <scope>NUCLEOTIDE SEQUENCE [LARGE SCALE GENOMIC DNA]</scope>
    <source>
        <strain evidence="8 9">BE187</strain>
    </source>
</reference>
<comment type="cofactor">
    <cofactor evidence="1">
        <name>Fe cation</name>
        <dbReference type="ChEBI" id="CHEBI:24875"/>
    </cofactor>
</comment>
<evidence type="ECO:0000256" key="6">
    <source>
        <dbReference type="ARBA" id="ARBA00023014"/>
    </source>
</evidence>
<sequence>MRSIAVELLDQYDPDLPLEEASTIPASWYVDERIAALERRTTFSRSWQLAARVDQLREPGQYVTCEIAGEPIVVVRGSDGVLRGFFNVCRHHAAAVMTEASGCAQNLRCPYHGWTYTLEGALKGTPSFNSECHFDRSEHGLVPVATDVWENWVFVRLDREGPSLADFLGTDLIDRIRPLQLSGLYWFERRHYLFDCNWKVFVDNYLDGGYHVPHLHKGLDSVLDYKNYTIENGGRFCLQSSPLTTAKAQEDYAAVRQGDRALYYWLHPNFMINWYQGMMDTNLVLPLGVDKTEVIFDFWFADVSEAAYARNRASVDVGQQIQDEDMAICKSVQRGLHSRAYSAGRLSVRREAGEHLFHRLLHADLLAG</sequence>
<dbReference type="SUPFAM" id="SSF50022">
    <property type="entry name" value="ISP domain"/>
    <property type="match status" value="1"/>
</dbReference>
<comment type="caution">
    <text evidence="8">The sequence shown here is derived from an EMBL/GenBank/DDBJ whole genome shotgun (WGS) entry which is preliminary data.</text>
</comment>
<evidence type="ECO:0000256" key="5">
    <source>
        <dbReference type="ARBA" id="ARBA00023004"/>
    </source>
</evidence>
<dbReference type="Proteomes" id="UP001267878">
    <property type="component" value="Unassembled WGS sequence"/>
</dbReference>